<evidence type="ECO:0000313" key="9">
    <source>
        <dbReference type="EMBL" id="CAD6995759.1"/>
    </source>
</evidence>
<feature type="compositionally biased region" description="Polar residues" evidence="7">
    <location>
        <begin position="380"/>
        <end position="417"/>
    </location>
</feature>
<name>A0A811UA56_CERCA</name>
<keyword evidence="10" id="KW-1185">Reference proteome</keyword>
<feature type="domain" description="EF-hand" evidence="8">
    <location>
        <begin position="1"/>
        <end position="94"/>
    </location>
</feature>
<keyword evidence="3" id="KW-0963">Cytoplasm</keyword>
<evidence type="ECO:0000256" key="4">
    <source>
        <dbReference type="ARBA" id="ARBA00022837"/>
    </source>
</evidence>
<evidence type="ECO:0000259" key="8">
    <source>
        <dbReference type="Pfam" id="PF09068"/>
    </source>
</evidence>
<proteinExistence type="predicted"/>
<dbReference type="InterPro" id="IPR050774">
    <property type="entry name" value="KCMF1/Dystrophin"/>
</dbReference>
<evidence type="ECO:0000256" key="3">
    <source>
        <dbReference type="ARBA" id="ARBA00022490"/>
    </source>
</evidence>
<dbReference type="AlphaFoldDB" id="A0A811UA56"/>
<comment type="caution">
    <text evidence="9">The sequence shown here is derived from an EMBL/GenBank/DDBJ whole genome shotgun (WGS) entry which is preliminary data.</text>
</comment>
<dbReference type="Proteomes" id="UP000606786">
    <property type="component" value="Unassembled WGS sequence"/>
</dbReference>
<feature type="coiled-coil region" evidence="6">
    <location>
        <begin position="254"/>
        <end position="288"/>
    </location>
</feature>
<protein>
    <submittedName>
        <fullName evidence="9">(Mediterranean fruit fly) hypothetical protein</fullName>
    </submittedName>
</protein>
<dbReference type="GO" id="GO:0016010">
    <property type="term" value="C:dystrophin-associated glycoprotein complex"/>
    <property type="evidence" value="ECO:0007669"/>
    <property type="project" value="UniProtKB-ARBA"/>
</dbReference>
<dbReference type="SUPFAM" id="SSF47473">
    <property type="entry name" value="EF-hand"/>
    <property type="match status" value="1"/>
</dbReference>
<keyword evidence="6" id="KW-0175">Coiled coil</keyword>
<feature type="coiled-coil region" evidence="6">
    <location>
        <begin position="338"/>
        <end position="368"/>
    </location>
</feature>
<dbReference type="InterPro" id="IPR011992">
    <property type="entry name" value="EF-hand-dom_pair"/>
</dbReference>
<gene>
    <name evidence="9" type="ORF">CCAP1982_LOCUS4462</name>
</gene>
<evidence type="ECO:0000256" key="7">
    <source>
        <dbReference type="SAM" id="MobiDB-lite"/>
    </source>
</evidence>
<accession>A0A811UA56</accession>
<feature type="region of interest" description="Disordered" evidence="7">
    <location>
        <begin position="372"/>
        <end position="426"/>
    </location>
</feature>
<evidence type="ECO:0000256" key="6">
    <source>
        <dbReference type="SAM" id="Coils"/>
    </source>
</evidence>
<keyword evidence="4" id="KW-0106">Calcium</keyword>
<organism evidence="9 10">
    <name type="scientific">Ceratitis capitata</name>
    <name type="common">Mediterranean fruit fly</name>
    <name type="synonym">Tephritis capitata</name>
    <dbReference type="NCBI Taxonomy" id="7213"/>
    <lineage>
        <taxon>Eukaryota</taxon>
        <taxon>Metazoa</taxon>
        <taxon>Ecdysozoa</taxon>
        <taxon>Arthropoda</taxon>
        <taxon>Hexapoda</taxon>
        <taxon>Insecta</taxon>
        <taxon>Pterygota</taxon>
        <taxon>Neoptera</taxon>
        <taxon>Endopterygota</taxon>
        <taxon>Diptera</taxon>
        <taxon>Brachycera</taxon>
        <taxon>Muscomorpha</taxon>
        <taxon>Tephritoidea</taxon>
        <taxon>Tephritidae</taxon>
        <taxon>Ceratitis</taxon>
        <taxon>Ceratitis</taxon>
    </lineage>
</organism>
<dbReference type="Pfam" id="PF09068">
    <property type="entry name" value="EF-hand_2"/>
    <property type="match status" value="1"/>
</dbReference>
<keyword evidence="5" id="KW-0206">Cytoskeleton</keyword>
<reference evidence="9" key="1">
    <citation type="submission" date="2020-11" db="EMBL/GenBank/DDBJ databases">
        <authorList>
            <person name="Whitehead M."/>
        </authorList>
    </citation>
    <scope>NUCLEOTIDE SEQUENCE</scope>
    <source>
        <strain evidence="9">EGII</strain>
    </source>
</reference>
<dbReference type="GO" id="GO:0045202">
    <property type="term" value="C:synapse"/>
    <property type="evidence" value="ECO:0007669"/>
    <property type="project" value="GOC"/>
</dbReference>
<sequence length="438" mass="49297">MKLRAVQKRLALDRIPMSTAIESFDRHALRAQNDKLIDIPDMTTVLHSLYVTIDKIDLTLMLDLAINWILNVYDSQRTGQIRVLSFKVGLILLCKGHLEEKYRYLFRLIADPERKVDQRNWVCCCTIAYRYRANWAKLPPLWLKYRALCAFLPRACGISQEEDVRDFTRALKNKFKSRKYFKKHPRVGYLPVQSVLEGDALESPAPSPQHTHIHCKTICIHVSKCTLPVWHKLSIVPVPIQRPTWPKSPVQVMAAMDAEQREELEAIIRDLEEKNANLQAEYQQLCTKQSSTTPDADGGMQHSTSAMGGLAAGANAAGGQGEHGQDMIAEAKLLRQHKGRLEARMQILEDHNRQLEAQLQRLRQLLDEPNSGAVSAAGSALNSKPNTLQTRSVTASQLNTDSPAKMNQQNGHYEQNTSEYGSGVEGGLSEVGNFIQKL</sequence>
<dbReference type="InterPro" id="IPR015153">
    <property type="entry name" value="EF-hand_dom_typ1"/>
</dbReference>
<evidence type="ECO:0000256" key="5">
    <source>
        <dbReference type="ARBA" id="ARBA00023212"/>
    </source>
</evidence>
<dbReference type="GO" id="GO:0099536">
    <property type="term" value="P:synaptic signaling"/>
    <property type="evidence" value="ECO:0007669"/>
    <property type="project" value="TreeGrafter"/>
</dbReference>
<dbReference type="PANTHER" id="PTHR12268:SF14">
    <property type="entry name" value="DYSTROPHIN-1"/>
    <property type="match status" value="1"/>
</dbReference>
<dbReference type="PANTHER" id="PTHR12268">
    <property type="entry name" value="E3 UBIQUITIN-PROTEIN LIGASE KCMF1"/>
    <property type="match status" value="1"/>
</dbReference>
<dbReference type="EMBL" id="CAJHJT010000001">
    <property type="protein sequence ID" value="CAD6995759.1"/>
    <property type="molecule type" value="Genomic_DNA"/>
</dbReference>
<evidence type="ECO:0000313" key="10">
    <source>
        <dbReference type="Proteomes" id="UP000606786"/>
    </source>
</evidence>
<dbReference type="Gene3D" id="1.10.238.10">
    <property type="entry name" value="EF-hand"/>
    <property type="match status" value="1"/>
</dbReference>
<dbReference type="OrthoDB" id="10057795at2759"/>
<comment type="subcellular location">
    <subcellularLocation>
        <location evidence="1">Cell membrane</location>
        <location evidence="1">Sarcolemma</location>
        <topology evidence="1">Peripheral membrane protein</topology>
        <orientation evidence="1">Cytoplasmic side</orientation>
    </subcellularLocation>
    <subcellularLocation>
        <location evidence="2">Cytoplasm</location>
    </subcellularLocation>
</comment>
<evidence type="ECO:0000256" key="2">
    <source>
        <dbReference type="ARBA" id="ARBA00004496"/>
    </source>
</evidence>
<evidence type="ECO:0000256" key="1">
    <source>
        <dbReference type="ARBA" id="ARBA00004278"/>
    </source>
</evidence>